<evidence type="ECO:0000259" key="1">
    <source>
        <dbReference type="Pfam" id="PF13614"/>
    </source>
</evidence>
<dbReference type="InterPro" id="IPR025669">
    <property type="entry name" value="AAA_dom"/>
</dbReference>
<sequence>MARVIAIANQKGGVGKTTTAISLGAALSELGARVLLVDMDSQGTLSIALGVHGIDKTVYDVLRDLELSMEDILVPTVTKCDLAPSNIHLAGAEVELINEPGREFILKAKLASLQRLYDYILLDCPPSLGVLTLNALTAADEVLIPVQAHYLAFRGMQLLL</sequence>
<name>X0XFC3_9ZZZZ</name>
<dbReference type="PANTHER" id="PTHR13696:SF99">
    <property type="entry name" value="COBYRINIC ACID AC-DIAMIDE SYNTHASE"/>
    <property type="match status" value="1"/>
</dbReference>
<gene>
    <name evidence="2" type="ORF">S01H1_63256</name>
</gene>
<accession>X0XFC3</accession>
<feature type="domain" description="AAA" evidence="1">
    <location>
        <begin position="3"/>
        <end position="159"/>
    </location>
</feature>
<reference evidence="2" key="1">
    <citation type="journal article" date="2014" name="Front. Microbiol.">
        <title>High frequency of phylogenetically diverse reductive dehalogenase-homologous genes in deep subseafloor sedimentary metagenomes.</title>
        <authorList>
            <person name="Kawai M."/>
            <person name="Futagami T."/>
            <person name="Toyoda A."/>
            <person name="Takaki Y."/>
            <person name="Nishi S."/>
            <person name="Hori S."/>
            <person name="Arai W."/>
            <person name="Tsubouchi T."/>
            <person name="Morono Y."/>
            <person name="Uchiyama I."/>
            <person name="Ito T."/>
            <person name="Fujiyama A."/>
            <person name="Inagaki F."/>
            <person name="Takami H."/>
        </authorList>
    </citation>
    <scope>NUCLEOTIDE SEQUENCE</scope>
    <source>
        <strain evidence="2">Expedition CK06-06</strain>
    </source>
</reference>
<feature type="non-terminal residue" evidence="2">
    <location>
        <position position="160"/>
    </location>
</feature>
<comment type="caution">
    <text evidence="2">The sequence shown here is derived from an EMBL/GenBank/DDBJ whole genome shotgun (WGS) entry which is preliminary data.</text>
</comment>
<dbReference type="Gene3D" id="3.40.50.300">
    <property type="entry name" value="P-loop containing nucleotide triphosphate hydrolases"/>
    <property type="match status" value="1"/>
</dbReference>
<dbReference type="Pfam" id="PF13614">
    <property type="entry name" value="AAA_31"/>
    <property type="match status" value="1"/>
</dbReference>
<evidence type="ECO:0000313" key="2">
    <source>
        <dbReference type="EMBL" id="GAG34092.1"/>
    </source>
</evidence>
<dbReference type="FunFam" id="3.40.50.300:FF:000285">
    <property type="entry name" value="Sporulation initiation inhibitor Soj"/>
    <property type="match status" value="1"/>
</dbReference>
<dbReference type="EMBL" id="BARS01041608">
    <property type="protein sequence ID" value="GAG34092.1"/>
    <property type="molecule type" value="Genomic_DNA"/>
</dbReference>
<proteinExistence type="predicted"/>
<protein>
    <recommendedName>
        <fullName evidence="1">AAA domain-containing protein</fullName>
    </recommendedName>
</protein>
<dbReference type="AlphaFoldDB" id="X0XFC3"/>
<dbReference type="SUPFAM" id="SSF52540">
    <property type="entry name" value="P-loop containing nucleoside triphosphate hydrolases"/>
    <property type="match status" value="1"/>
</dbReference>
<dbReference type="CDD" id="cd02042">
    <property type="entry name" value="ParAB_family"/>
    <property type="match status" value="1"/>
</dbReference>
<dbReference type="InterPro" id="IPR050678">
    <property type="entry name" value="DNA_Partitioning_ATPase"/>
</dbReference>
<dbReference type="PANTHER" id="PTHR13696">
    <property type="entry name" value="P-LOOP CONTAINING NUCLEOSIDE TRIPHOSPHATE HYDROLASE"/>
    <property type="match status" value="1"/>
</dbReference>
<organism evidence="2">
    <name type="scientific">marine sediment metagenome</name>
    <dbReference type="NCBI Taxonomy" id="412755"/>
    <lineage>
        <taxon>unclassified sequences</taxon>
        <taxon>metagenomes</taxon>
        <taxon>ecological metagenomes</taxon>
    </lineage>
</organism>
<dbReference type="InterPro" id="IPR027417">
    <property type="entry name" value="P-loop_NTPase"/>
</dbReference>